<dbReference type="InterPro" id="IPR014710">
    <property type="entry name" value="RmlC-like_jellyroll"/>
</dbReference>
<dbReference type="PRINTS" id="PR00034">
    <property type="entry name" value="HTHCRP"/>
</dbReference>
<evidence type="ECO:0000256" key="4">
    <source>
        <dbReference type="ARBA" id="ARBA00023163"/>
    </source>
</evidence>
<keyword evidence="2" id="KW-0238">DNA-binding</keyword>
<dbReference type="GO" id="GO:0005829">
    <property type="term" value="C:cytosol"/>
    <property type="evidence" value="ECO:0007669"/>
    <property type="project" value="TreeGrafter"/>
</dbReference>
<dbReference type="Proteomes" id="UP000180098">
    <property type="component" value="Unassembled WGS sequence"/>
</dbReference>
<dbReference type="Gene3D" id="1.10.10.10">
    <property type="entry name" value="Winged helix-like DNA-binding domain superfamily/Winged helix DNA-binding domain"/>
    <property type="match status" value="1"/>
</dbReference>
<dbReference type="GO" id="GO:0003700">
    <property type="term" value="F:DNA-binding transcription factor activity"/>
    <property type="evidence" value="ECO:0007669"/>
    <property type="project" value="InterPro"/>
</dbReference>
<dbReference type="PROSITE" id="PS00042">
    <property type="entry name" value="HTH_CRP_1"/>
    <property type="match status" value="1"/>
</dbReference>
<accession>A0A1S2LCW8</accession>
<dbReference type="SUPFAM" id="SSF51206">
    <property type="entry name" value="cAMP-binding domain-like"/>
    <property type="match status" value="1"/>
</dbReference>
<dbReference type="PANTHER" id="PTHR24567">
    <property type="entry name" value="CRP FAMILY TRANSCRIPTIONAL REGULATORY PROTEIN"/>
    <property type="match status" value="1"/>
</dbReference>
<dbReference type="Pfam" id="PF13545">
    <property type="entry name" value="HTH_Crp_2"/>
    <property type="match status" value="1"/>
</dbReference>
<dbReference type="PROSITE" id="PS51063">
    <property type="entry name" value="HTH_CRP_2"/>
    <property type="match status" value="1"/>
</dbReference>
<dbReference type="InterPro" id="IPR018335">
    <property type="entry name" value="Tscrpt_reg_HTH_Crp-type_CS"/>
</dbReference>
<feature type="domain" description="HTH crp-type" evidence="6">
    <location>
        <begin position="143"/>
        <end position="216"/>
    </location>
</feature>
<evidence type="ECO:0000313" key="7">
    <source>
        <dbReference type="EMBL" id="OIJ10241.1"/>
    </source>
</evidence>
<dbReference type="SMART" id="SM00419">
    <property type="entry name" value="HTH_CRP"/>
    <property type="match status" value="1"/>
</dbReference>
<dbReference type="InterPro" id="IPR018490">
    <property type="entry name" value="cNMP-bd_dom_sf"/>
</dbReference>
<dbReference type="InterPro" id="IPR036390">
    <property type="entry name" value="WH_DNA-bd_sf"/>
</dbReference>
<dbReference type="InterPro" id="IPR050397">
    <property type="entry name" value="Env_Response_Regulators"/>
</dbReference>
<dbReference type="CDD" id="cd00038">
    <property type="entry name" value="CAP_ED"/>
    <property type="match status" value="1"/>
</dbReference>
<keyword evidence="8" id="KW-1185">Reference proteome</keyword>
<dbReference type="RefSeq" id="WP_071314005.1">
    <property type="nucleotide sequence ID" value="NZ_MLQQ01000040.1"/>
</dbReference>
<keyword evidence="4" id="KW-0804">Transcription</keyword>
<sequence>MKKEKKLTFFDGLREEEQQLLLSKGTEISVQKGTSLFLEGDEPNHIYLIQSGKIRLSKTSAEGKVLFFELKEKSDLVGELSLYNSLKISFNAEVISDAIMIRYDRSTIEEICTENGDIAIAFMKWFSAHNNYILAQFRDLIFCGKTGALYSILIRLSNSHGKVNKDGIFINKKLTNQELANYVGATRESVSRMLKSLISENIISVDSKYITIHQIGYLQEHLRCEYCTFSECKL</sequence>
<evidence type="ECO:0000256" key="3">
    <source>
        <dbReference type="ARBA" id="ARBA00023159"/>
    </source>
</evidence>
<dbReference type="Pfam" id="PF00027">
    <property type="entry name" value="cNMP_binding"/>
    <property type="match status" value="1"/>
</dbReference>
<dbReference type="InterPro" id="IPR012318">
    <property type="entry name" value="HTH_CRP"/>
</dbReference>
<evidence type="ECO:0000313" key="8">
    <source>
        <dbReference type="Proteomes" id="UP000180098"/>
    </source>
</evidence>
<keyword evidence="1" id="KW-0805">Transcription regulation</keyword>
<proteinExistence type="predicted"/>
<dbReference type="SUPFAM" id="SSF46785">
    <property type="entry name" value="Winged helix' DNA-binding domain"/>
    <property type="match status" value="1"/>
</dbReference>
<dbReference type="OrthoDB" id="9812325at2"/>
<keyword evidence="3" id="KW-0010">Activator</keyword>
<evidence type="ECO:0000259" key="5">
    <source>
        <dbReference type="PROSITE" id="PS50042"/>
    </source>
</evidence>
<protein>
    <submittedName>
        <fullName evidence="7">Crp/Fnr family transcriptional regulator</fullName>
    </submittedName>
</protein>
<organism evidence="7 8">
    <name type="scientific">Anaerobacillus arseniciselenatis</name>
    <dbReference type="NCBI Taxonomy" id="85682"/>
    <lineage>
        <taxon>Bacteria</taxon>
        <taxon>Bacillati</taxon>
        <taxon>Bacillota</taxon>
        <taxon>Bacilli</taxon>
        <taxon>Bacillales</taxon>
        <taxon>Bacillaceae</taxon>
        <taxon>Anaerobacillus</taxon>
    </lineage>
</organism>
<dbReference type="InterPro" id="IPR000595">
    <property type="entry name" value="cNMP-bd_dom"/>
</dbReference>
<dbReference type="PROSITE" id="PS50042">
    <property type="entry name" value="CNMP_BINDING_3"/>
    <property type="match status" value="1"/>
</dbReference>
<dbReference type="Gene3D" id="2.60.120.10">
    <property type="entry name" value="Jelly Rolls"/>
    <property type="match status" value="1"/>
</dbReference>
<name>A0A1S2LCW8_9BACI</name>
<dbReference type="EMBL" id="MLQQ01000040">
    <property type="protein sequence ID" value="OIJ10241.1"/>
    <property type="molecule type" value="Genomic_DNA"/>
</dbReference>
<dbReference type="PANTHER" id="PTHR24567:SF74">
    <property type="entry name" value="HTH-TYPE TRANSCRIPTIONAL REGULATOR ARCR"/>
    <property type="match status" value="1"/>
</dbReference>
<reference evidence="7 8" key="1">
    <citation type="submission" date="2016-10" db="EMBL/GenBank/DDBJ databases">
        <title>Draft genome sequences of four alkaliphilic bacteria belonging to the Anaerobacillus genus.</title>
        <authorList>
            <person name="Bassil N.M."/>
            <person name="Lloyd J.R."/>
        </authorList>
    </citation>
    <scope>NUCLEOTIDE SEQUENCE [LARGE SCALE GENOMIC DNA]</scope>
    <source>
        <strain evidence="7 8">DSM 15340</strain>
    </source>
</reference>
<comment type="caution">
    <text evidence="7">The sequence shown here is derived from an EMBL/GenBank/DDBJ whole genome shotgun (WGS) entry which is preliminary data.</text>
</comment>
<dbReference type="InterPro" id="IPR036388">
    <property type="entry name" value="WH-like_DNA-bd_sf"/>
</dbReference>
<feature type="domain" description="Cyclic nucleotide-binding" evidence="5">
    <location>
        <begin position="9"/>
        <end position="111"/>
    </location>
</feature>
<evidence type="ECO:0000259" key="6">
    <source>
        <dbReference type="PROSITE" id="PS51063"/>
    </source>
</evidence>
<evidence type="ECO:0000256" key="2">
    <source>
        <dbReference type="ARBA" id="ARBA00023125"/>
    </source>
</evidence>
<dbReference type="GO" id="GO:0003677">
    <property type="term" value="F:DNA binding"/>
    <property type="evidence" value="ECO:0007669"/>
    <property type="project" value="UniProtKB-KW"/>
</dbReference>
<dbReference type="SMART" id="SM00100">
    <property type="entry name" value="cNMP"/>
    <property type="match status" value="1"/>
</dbReference>
<evidence type="ECO:0000256" key="1">
    <source>
        <dbReference type="ARBA" id="ARBA00023015"/>
    </source>
</evidence>
<dbReference type="CDD" id="cd00092">
    <property type="entry name" value="HTH_CRP"/>
    <property type="match status" value="1"/>
</dbReference>
<gene>
    <name evidence="7" type="ORF">BKP35_14155</name>
</gene>
<dbReference type="AlphaFoldDB" id="A0A1S2LCW8"/>